<evidence type="ECO:0000313" key="2">
    <source>
        <dbReference type="Proteomes" id="UP000001426"/>
    </source>
</evidence>
<dbReference type="AlphaFoldDB" id="A0AAE9Y1X2"/>
<name>A0AAE9Y1X2_RHOPA</name>
<dbReference type="Proteomes" id="UP000001426">
    <property type="component" value="Chromosome"/>
</dbReference>
<dbReference type="EMBL" id="CP116810">
    <property type="protein sequence ID" value="WCL94339.1"/>
    <property type="molecule type" value="Genomic_DNA"/>
</dbReference>
<dbReference type="RefSeq" id="WP_234803326.1">
    <property type="nucleotide sequence ID" value="NZ_CP116810.1"/>
</dbReference>
<accession>A0AAE9Y1X2</accession>
<protein>
    <submittedName>
        <fullName evidence="1">4-oxalocrotonate tautomerase</fullName>
    </submittedName>
</protein>
<dbReference type="SUPFAM" id="SSF55331">
    <property type="entry name" value="Tautomerase/MIF"/>
    <property type="match status" value="1"/>
</dbReference>
<dbReference type="InterPro" id="IPR014347">
    <property type="entry name" value="Tautomerase/MIF_sf"/>
</dbReference>
<proteinExistence type="predicted"/>
<gene>
    <name evidence="1" type="ORF">TX73_021515</name>
</gene>
<organism evidence="1 2">
    <name type="scientific">Rhodopseudomonas palustris (strain ATCC BAA-98 / CGA009)</name>
    <dbReference type="NCBI Taxonomy" id="258594"/>
    <lineage>
        <taxon>Bacteria</taxon>
        <taxon>Pseudomonadati</taxon>
        <taxon>Pseudomonadota</taxon>
        <taxon>Alphaproteobacteria</taxon>
        <taxon>Hyphomicrobiales</taxon>
        <taxon>Nitrobacteraceae</taxon>
        <taxon>Rhodopseudomonas</taxon>
    </lineage>
</organism>
<reference evidence="1 2" key="1">
    <citation type="journal article" date="2004" name="Nat. Biotechnol.">
        <title>Complete genome sequence of the metabolically versatile photosynthetic bacterium Rhodopseudomonas palustris.</title>
        <authorList>
            <person name="Larimer F.W."/>
            <person name="Chain P."/>
            <person name="Hauser L."/>
            <person name="Lamerdin J."/>
            <person name="Malfatti S."/>
            <person name="Do L."/>
            <person name="Land M.L."/>
            <person name="Pelletier D.A."/>
            <person name="Beatty J.T."/>
            <person name="Lang A.S."/>
            <person name="Tabita F.R."/>
            <person name="Gibson J.L."/>
            <person name="Hanson T.E."/>
            <person name="Bobst C."/>
            <person name="Torres J.L."/>
            <person name="Peres C."/>
            <person name="Harrison F.H."/>
            <person name="Gibson J."/>
            <person name="Harwood C.S."/>
        </authorList>
    </citation>
    <scope>NUCLEOTIDE SEQUENCE [LARGE SCALE GENOMIC DNA]</scope>
    <source>
        <strain evidence="2">ATCC BAA-98 / CGA009</strain>
    </source>
</reference>
<dbReference type="GeneID" id="66895274"/>
<sequence>MIGIDIHHRKAADMPGITLTVSIPLDPALTGRLAAAVAELTCRVLRKELDRTAVFIRHHPADQWFIAGRALSAWRKNAFKLEVTVTDETNTKVEKAAYHREAFALLSELIGDLHPHSNIHIIDCRAAAYGYGGVTQEAYAYRAPG</sequence>
<evidence type="ECO:0000313" key="1">
    <source>
        <dbReference type="EMBL" id="WCL94339.1"/>
    </source>
</evidence>
<dbReference type="Gene3D" id="3.30.429.10">
    <property type="entry name" value="Macrophage Migration Inhibitory Factor"/>
    <property type="match status" value="2"/>
</dbReference>
<dbReference type="KEGG" id="rpa:TX73_021515"/>
<keyword evidence="2" id="KW-1185">Reference proteome</keyword>